<keyword evidence="2" id="KW-1185">Reference proteome</keyword>
<gene>
    <name evidence="1" type="ORF">A4R35_05120</name>
</gene>
<comment type="caution">
    <text evidence="1">The sequence shown here is derived from an EMBL/GenBank/DDBJ whole genome shotgun (WGS) entry which is preliminary data.</text>
</comment>
<reference evidence="1 2" key="1">
    <citation type="submission" date="2016-08" db="EMBL/GenBank/DDBJ databases">
        <title>Analysis of Carbohydrate Active Enzymes in Thermogemmatispora T81 Reveals Carbohydrate Degradation Ability.</title>
        <authorList>
            <person name="Tomazini A."/>
            <person name="Lal S."/>
            <person name="Stott M."/>
            <person name="Henrissat B."/>
            <person name="Polikarpov I."/>
            <person name="Sparling R."/>
            <person name="Levin D.B."/>
        </authorList>
    </citation>
    <scope>NUCLEOTIDE SEQUENCE [LARGE SCALE GENOMIC DNA]</scope>
    <source>
        <strain evidence="1 2">T81</strain>
    </source>
</reference>
<sequence length="112" mass="12860">MLKARVFDQEPMTSFLLVQQLNVLLPQLGGPRDSGRDLERPLSTAMIAWRIAKPEPERRTSATINCVHWTKAVHLLVICLASRAWLPPRKHLRDRRAAWLAAAKWLSRRQAC</sequence>
<dbReference type="RefSeq" id="WP_112427193.1">
    <property type="nucleotide sequence ID" value="NZ_MCIF01000002.1"/>
</dbReference>
<dbReference type="EMBL" id="MCIF01000002">
    <property type="protein sequence ID" value="RAQ94908.1"/>
    <property type="molecule type" value="Genomic_DNA"/>
</dbReference>
<protein>
    <submittedName>
        <fullName evidence="1">Uncharacterized protein</fullName>
    </submittedName>
</protein>
<name>A0A328VB81_9CHLR</name>
<evidence type="ECO:0000313" key="1">
    <source>
        <dbReference type="EMBL" id="RAQ94908.1"/>
    </source>
</evidence>
<dbReference type="Proteomes" id="UP000248706">
    <property type="component" value="Unassembled WGS sequence"/>
</dbReference>
<organism evidence="1 2">
    <name type="scientific">Thermogemmatispora tikiterensis</name>
    <dbReference type="NCBI Taxonomy" id="1825093"/>
    <lineage>
        <taxon>Bacteria</taxon>
        <taxon>Bacillati</taxon>
        <taxon>Chloroflexota</taxon>
        <taxon>Ktedonobacteria</taxon>
        <taxon>Thermogemmatisporales</taxon>
        <taxon>Thermogemmatisporaceae</taxon>
        <taxon>Thermogemmatispora</taxon>
    </lineage>
</organism>
<proteinExistence type="predicted"/>
<accession>A0A328VB81</accession>
<evidence type="ECO:0000313" key="2">
    <source>
        <dbReference type="Proteomes" id="UP000248706"/>
    </source>
</evidence>
<dbReference type="AlphaFoldDB" id="A0A328VB81"/>